<comment type="caution">
    <text evidence="2">The sequence shown here is derived from an EMBL/GenBank/DDBJ whole genome shotgun (WGS) entry which is preliminary data.</text>
</comment>
<dbReference type="OrthoDB" id="333024at2759"/>
<reference evidence="2 3" key="1">
    <citation type="journal article" date="2017" name="Int. J. Parasitol.">
        <title>The genome of the protozoan parasite Cystoisospora suis and a reverse vaccinology approach to identify vaccine candidates.</title>
        <authorList>
            <person name="Palmieri N."/>
            <person name="Shrestha A."/>
            <person name="Ruttkowski B."/>
            <person name="Beck T."/>
            <person name="Vogl C."/>
            <person name="Tomley F."/>
            <person name="Blake D.P."/>
            <person name="Joachim A."/>
        </authorList>
    </citation>
    <scope>NUCLEOTIDE SEQUENCE [LARGE SCALE GENOMIC DNA]</scope>
    <source>
        <strain evidence="2 3">Wien I</strain>
    </source>
</reference>
<feature type="region of interest" description="Disordered" evidence="1">
    <location>
        <begin position="193"/>
        <end position="238"/>
    </location>
</feature>
<protein>
    <submittedName>
        <fullName evidence="2">Pyridine nucleotide-disulfide oxidoreductase domain-containing protein</fullName>
    </submittedName>
</protein>
<dbReference type="AlphaFoldDB" id="A0A2C6LGB8"/>
<dbReference type="EMBL" id="MIGC01000230">
    <property type="protein sequence ID" value="PHJ25536.1"/>
    <property type="molecule type" value="Genomic_DNA"/>
</dbReference>
<dbReference type="Proteomes" id="UP000221165">
    <property type="component" value="Unassembled WGS sequence"/>
</dbReference>
<gene>
    <name evidence="2" type="ORF">CSUI_000612</name>
</gene>
<accession>A0A2C6LGB8</accession>
<organism evidence="2 3">
    <name type="scientific">Cystoisospora suis</name>
    <dbReference type="NCBI Taxonomy" id="483139"/>
    <lineage>
        <taxon>Eukaryota</taxon>
        <taxon>Sar</taxon>
        <taxon>Alveolata</taxon>
        <taxon>Apicomplexa</taxon>
        <taxon>Conoidasida</taxon>
        <taxon>Coccidia</taxon>
        <taxon>Eucoccidiorida</taxon>
        <taxon>Eimeriorina</taxon>
        <taxon>Sarcocystidae</taxon>
        <taxon>Cystoisospora</taxon>
    </lineage>
</organism>
<feature type="compositionally biased region" description="Low complexity" evidence="1">
    <location>
        <begin position="98"/>
        <end position="109"/>
    </location>
</feature>
<evidence type="ECO:0000313" key="2">
    <source>
        <dbReference type="EMBL" id="PHJ25536.1"/>
    </source>
</evidence>
<keyword evidence="3" id="KW-1185">Reference proteome</keyword>
<dbReference type="VEuPathDB" id="ToxoDB:CSUI_000612"/>
<dbReference type="Gene3D" id="3.40.50.720">
    <property type="entry name" value="NAD(P)-binding Rossmann-like Domain"/>
    <property type="match status" value="2"/>
</dbReference>
<sequence length="295" mass="32168">MLEVARNLLEGRAGRQKAVMLLPDDKEGEGEDKSLAQREKGMKYEQIPTSLLIWSIGLMSVHPDPDLSPFIKQGTGEFLNENGRIEPPRMISWNEDNSSSSSSPSSSSSLGRRLGGLYASGWVRRGAHGVIASNIMDARETVVQLLTDLDHFSHDLSSSSSSTLSPLGLDKDIAVGSGAVVGEGRERAPLFLRHSPVASPHSTPSMSRQSMGSSFSSSPPEKNPLSSSSSCNRGFDQPKDRSLDVLLESRGVRTVSFSDWRKIEKVEKERGEKEGKVAEKIDSVEEMLSIVERQS</sequence>
<proteinExistence type="predicted"/>
<name>A0A2C6LGB8_9APIC</name>
<evidence type="ECO:0000256" key="1">
    <source>
        <dbReference type="SAM" id="MobiDB-lite"/>
    </source>
</evidence>
<feature type="region of interest" description="Disordered" evidence="1">
    <location>
        <begin position="78"/>
        <end position="110"/>
    </location>
</feature>
<feature type="compositionally biased region" description="Low complexity" evidence="1">
    <location>
        <begin position="202"/>
        <end position="220"/>
    </location>
</feature>
<dbReference type="GeneID" id="94424056"/>
<evidence type="ECO:0000313" key="3">
    <source>
        <dbReference type="Proteomes" id="UP000221165"/>
    </source>
</evidence>
<dbReference type="RefSeq" id="XP_067927182.1">
    <property type="nucleotide sequence ID" value="XM_068060845.1"/>
</dbReference>